<dbReference type="AlphaFoldDB" id="A0A4P9WXT9"/>
<protein>
    <submittedName>
        <fullName evidence="1">Uncharacterized protein</fullName>
    </submittedName>
</protein>
<reference evidence="2" key="1">
    <citation type="journal article" date="2018" name="Nat. Microbiol.">
        <title>Leveraging single-cell genomics to expand the fungal tree of life.</title>
        <authorList>
            <person name="Ahrendt S.R."/>
            <person name="Quandt C.A."/>
            <person name="Ciobanu D."/>
            <person name="Clum A."/>
            <person name="Salamov A."/>
            <person name="Andreopoulos B."/>
            <person name="Cheng J.F."/>
            <person name="Woyke T."/>
            <person name="Pelin A."/>
            <person name="Henrissat B."/>
            <person name="Reynolds N.K."/>
            <person name="Benny G.L."/>
            <person name="Smith M.E."/>
            <person name="James T.Y."/>
            <person name="Grigoriev I.V."/>
        </authorList>
    </citation>
    <scope>NUCLEOTIDE SEQUENCE [LARGE SCALE GENOMIC DNA]</scope>
    <source>
        <strain evidence="2">ATCC 52028</strain>
    </source>
</reference>
<name>A0A4P9WXT9_9FUNG</name>
<accession>A0A4P9WXT9</accession>
<evidence type="ECO:0000313" key="2">
    <source>
        <dbReference type="Proteomes" id="UP000274922"/>
    </source>
</evidence>
<gene>
    <name evidence="1" type="ORF">CXG81DRAFT_28858</name>
</gene>
<evidence type="ECO:0000313" key="1">
    <source>
        <dbReference type="EMBL" id="RKO98299.1"/>
    </source>
</evidence>
<dbReference type="EMBL" id="ML014505">
    <property type="protein sequence ID" value="RKO98299.1"/>
    <property type="molecule type" value="Genomic_DNA"/>
</dbReference>
<keyword evidence="2" id="KW-1185">Reference proteome</keyword>
<dbReference type="Proteomes" id="UP000274922">
    <property type="component" value="Unassembled WGS sequence"/>
</dbReference>
<dbReference type="OrthoDB" id="2232212at2759"/>
<proteinExistence type="predicted"/>
<organism evidence="1 2">
    <name type="scientific">Caulochytrium protostelioides</name>
    <dbReference type="NCBI Taxonomy" id="1555241"/>
    <lineage>
        <taxon>Eukaryota</taxon>
        <taxon>Fungi</taxon>
        <taxon>Fungi incertae sedis</taxon>
        <taxon>Chytridiomycota</taxon>
        <taxon>Chytridiomycota incertae sedis</taxon>
        <taxon>Chytridiomycetes</taxon>
        <taxon>Caulochytriales</taxon>
        <taxon>Caulochytriaceae</taxon>
        <taxon>Caulochytrium</taxon>
    </lineage>
</organism>
<sequence length="65" mass="7595">MRLKQTTSASKFVEAFDLIRQNITDFNDAALFQTFLFASAPYRMSPRELEELRKQLKDLIDVVLI</sequence>